<evidence type="ECO:0000313" key="2">
    <source>
        <dbReference type="Proteomes" id="UP000306585"/>
    </source>
</evidence>
<dbReference type="RefSeq" id="WP_138240012.1">
    <property type="nucleotide sequence ID" value="NZ_VBRY01000012.1"/>
</dbReference>
<dbReference type="AlphaFoldDB" id="A0A5R9GPT1"/>
<gene>
    <name evidence="1" type="ORF">FEF65_11725</name>
</gene>
<name>A0A5R9GPT1_9PROT</name>
<dbReference type="OrthoDB" id="5292227at2"/>
<protein>
    <submittedName>
        <fullName evidence="1">Threonine synthase</fullName>
    </submittedName>
</protein>
<comment type="caution">
    <text evidence="1">The sequence shown here is derived from an EMBL/GenBank/DDBJ whole genome shotgun (WGS) entry which is preliminary data.</text>
</comment>
<sequence>MATELLIVTDALLKERDGVRCHPAVLPWQDKFAGRRRQWFSCSNRNPLSWYASILDVPPSQLLAGCTTAIAPEARQCWVASPYHAQLMRDAVRVLPEGQLLWSAEDASRIAAVLNPLLAEEHMQLHAIGAAMLLTCRDPLDAWPVGFGAISGDQLPNSPIEGEDGGRLDRLLSELQMLLFQHPSLERHARNEPDINGIWLWGGSSLPQTPAHRQLPVATRNPFLQSVVDGRNAKLMISEASLLDLLLQPGASMPANLLLAGDNKAVLLTKSWWPAFGKASWGHDAWLPDLEQDEVMLFNHIAGLL</sequence>
<accession>A0A5R9GPT1</accession>
<evidence type="ECO:0000313" key="1">
    <source>
        <dbReference type="EMBL" id="TLS65982.1"/>
    </source>
</evidence>
<keyword evidence="2" id="KW-1185">Reference proteome</keyword>
<organism evidence="1 2">
    <name type="scientific">Mariprofundus erugo</name>
    <dbReference type="NCBI Taxonomy" id="2528639"/>
    <lineage>
        <taxon>Bacteria</taxon>
        <taxon>Pseudomonadati</taxon>
        <taxon>Pseudomonadota</taxon>
        <taxon>Candidatius Mariprofundia</taxon>
        <taxon>Mariprofundales</taxon>
        <taxon>Mariprofundaceae</taxon>
        <taxon>Mariprofundus</taxon>
    </lineage>
</organism>
<proteinExistence type="predicted"/>
<dbReference type="EMBL" id="VBRY01000012">
    <property type="protein sequence ID" value="TLS65982.1"/>
    <property type="molecule type" value="Genomic_DNA"/>
</dbReference>
<dbReference type="Proteomes" id="UP000306585">
    <property type="component" value="Unassembled WGS sequence"/>
</dbReference>
<reference evidence="1 2" key="1">
    <citation type="journal article" date="2019" name="Appl. Environ. Microbiol.">
        <title>Environmental Evidence and Genomic Insight of Iron-oxidizing Bacteria Preference Towards More Corrosion Resistant Stainless Steel at Higher Salinities.</title>
        <authorList>
            <person name="Garrison C.E."/>
            <person name="Price K.A."/>
            <person name="Field E.K."/>
        </authorList>
    </citation>
    <scope>NUCLEOTIDE SEQUENCE [LARGE SCALE GENOMIC DNA]</scope>
    <source>
        <strain evidence="1 2">P3</strain>
    </source>
</reference>